<dbReference type="InterPro" id="IPR035255">
    <property type="entry name" value="DUF5348"/>
</dbReference>
<dbReference type="Pfam" id="PF17295">
    <property type="entry name" value="DUF5348"/>
    <property type="match status" value="1"/>
</dbReference>
<gene>
    <name evidence="2" type="ORF">FNW02_34765</name>
</gene>
<organism evidence="2 3">
    <name type="scientific">Komarekiella delphini-convector SJRDD-AB1</name>
    <dbReference type="NCBI Taxonomy" id="2593771"/>
    <lineage>
        <taxon>Bacteria</taxon>
        <taxon>Bacillati</taxon>
        <taxon>Cyanobacteriota</taxon>
        <taxon>Cyanophyceae</taxon>
        <taxon>Nostocales</taxon>
        <taxon>Nostocaceae</taxon>
        <taxon>Komarekiella</taxon>
        <taxon>Komarekiella delphini-convector</taxon>
    </lineage>
</organism>
<name>A0AA40T522_9NOST</name>
<dbReference type="RefSeq" id="WP_191762091.1">
    <property type="nucleotide sequence ID" value="NZ_VJXY01000083.1"/>
</dbReference>
<dbReference type="Proteomes" id="UP001165986">
    <property type="component" value="Unassembled WGS sequence"/>
</dbReference>
<feature type="domain" description="DUF5348" evidence="1">
    <location>
        <begin position="18"/>
        <end position="59"/>
    </location>
</feature>
<evidence type="ECO:0000259" key="1">
    <source>
        <dbReference type="Pfam" id="PF17295"/>
    </source>
</evidence>
<dbReference type="AlphaFoldDB" id="A0AA40T522"/>
<keyword evidence="3" id="KW-1185">Reference proteome</keyword>
<evidence type="ECO:0000313" key="2">
    <source>
        <dbReference type="EMBL" id="MBD6620784.1"/>
    </source>
</evidence>
<proteinExistence type="predicted"/>
<dbReference type="EMBL" id="VJXY01000083">
    <property type="protein sequence ID" value="MBD6620784.1"/>
    <property type="molecule type" value="Genomic_DNA"/>
</dbReference>
<evidence type="ECO:0000313" key="3">
    <source>
        <dbReference type="Proteomes" id="UP001165986"/>
    </source>
</evidence>
<sequence>MTEPLEICSESGGTRPYLMGKPIHAGDCLQVLVSGHWYDARCECYTEAGKICWYLIVFKVEEEEIFEDFSNLVCRFESISN</sequence>
<protein>
    <recommendedName>
        <fullName evidence="1">DUF5348 domain-containing protein</fullName>
    </recommendedName>
</protein>
<accession>A0AA40T522</accession>
<reference evidence="2" key="1">
    <citation type="submission" date="2019-07" db="EMBL/GenBank/DDBJ databases">
        <title>Toxilogical consequences of a new and cryptic species of cyanobacteria (Komarekiella delphini-convector) recovered from the epidermis of a bottlenose dolphin and 1500 ft. in the air.</title>
        <authorList>
            <person name="Brown A.O."/>
            <person name="Dvorak P."/>
            <person name="Villanueva C.D."/>
            <person name="Foss A.J."/>
            <person name="Garvey A.D."/>
            <person name="Gibson Q.A."/>
            <person name="Johansen J.R."/>
            <person name="Casamatta D.A."/>
        </authorList>
    </citation>
    <scope>NUCLEOTIDE SEQUENCE</scope>
    <source>
        <strain evidence="2">SJRDD-AB1</strain>
    </source>
</reference>
<comment type="caution">
    <text evidence="2">The sequence shown here is derived from an EMBL/GenBank/DDBJ whole genome shotgun (WGS) entry which is preliminary data.</text>
</comment>